<feature type="transmembrane region" description="Helical" evidence="17">
    <location>
        <begin position="124"/>
        <end position="148"/>
    </location>
</feature>
<dbReference type="Pfam" id="PF04831">
    <property type="entry name" value="POPDC1-3"/>
    <property type="match status" value="1"/>
</dbReference>
<evidence type="ECO:0000256" key="15">
    <source>
        <dbReference type="ARBA" id="ARBA00023242"/>
    </source>
</evidence>
<evidence type="ECO:0000256" key="14">
    <source>
        <dbReference type="ARBA" id="ARBA00023180"/>
    </source>
</evidence>
<dbReference type="InterPro" id="IPR018490">
    <property type="entry name" value="cNMP-bd_dom_sf"/>
</dbReference>
<dbReference type="CDD" id="cd00038">
    <property type="entry name" value="CAP_ED"/>
    <property type="match status" value="1"/>
</dbReference>
<dbReference type="PANTHER" id="PTHR12101">
    <property type="entry name" value="POPEYE DOMAIN CONTAINING PROTEIN"/>
    <property type="match status" value="1"/>
</dbReference>
<dbReference type="PROSITE" id="PS51138">
    <property type="entry name" value="ENT"/>
    <property type="match status" value="1"/>
</dbReference>
<evidence type="ECO:0000256" key="7">
    <source>
        <dbReference type="ARBA" id="ARBA00022473"/>
    </source>
</evidence>
<feature type="region of interest" description="Disordered" evidence="16">
    <location>
        <begin position="428"/>
        <end position="453"/>
    </location>
</feature>
<dbReference type="InterPro" id="IPR002477">
    <property type="entry name" value="Peptidoglycan-bd-like"/>
</dbReference>
<evidence type="ECO:0000256" key="17">
    <source>
        <dbReference type="SAM" id="Phobius"/>
    </source>
</evidence>
<keyword evidence="7" id="KW-0217">Developmental protein</keyword>
<proteinExistence type="inferred from homology"/>
<dbReference type="InterPro" id="IPR000595">
    <property type="entry name" value="cNMP-bd_dom"/>
</dbReference>
<evidence type="ECO:0000256" key="16">
    <source>
        <dbReference type="SAM" id="MobiDB-lite"/>
    </source>
</evidence>
<keyword evidence="13 17" id="KW-0472">Membrane</keyword>
<dbReference type="GO" id="GO:0007155">
    <property type="term" value="P:cell adhesion"/>
    <property type="evidence" value="ECO:0007669"/>
    <property type="project" value="UniProtKB-KW"/>
</dbReference>
<dbReference type="Gene3D" id="1.10.101.10">
    <property type="entry name" value="PGBD-like superfamily/PGBD"/>
    <property type="match status" value="3"/>
</dbReference>
<sequence length="721" mass="79634">MAALRSPLLRLGSFPGWRVAPTLPSRPVLSPNAWRQASFSAHRPSYGTSLPCDVPRHGGSCMALARGALVPRPHALRGSAAPSTRHSRRCHSLPDLAAPTAEARKMSESAASRLSQMMRSKRKIPFLGSLSISEIFGHASFMLSGTAFLEPDILGLRMLSVISGAATLIFTYWHPIGKPLWIPFGWNVLFILINGARIYEILYERRKASQLPEQAVELWRSVFAAHGIDKTAFAKLFQAGTWVTFRKGATLSEEGQPSNSVILVVRGGADVFFEGQFARSLSERQFIGEMGLGSGLAISSPMKGVSTVVTNQQTTCLVWRRHKLYELLKAHPDIKSALQAAISADILRKLQNRATYTDPSVAHRMWLARYSSVLSALLAQGDLTDTHRAQLEAFRESHHVSHLEHLEALRACGWSEAEFATGKRAQAQAASTSLSESAAKRRRFRRQLTDGQAPTAEDPLKLWDARKHMVVAVQERLNAFFGTNALEVDGEFGPLTQQSVELFQIIRGLRGCGKVGPETWGALRQAHLHRLEEQNLLSVLRGFDKQVDVEVALLQHRLRLMYGEDVVALDGHYGPRTQAAVEAFLREHNLPMNEPNKQELSAQAAAILRDSYLDELEHKVLQKANSTADTNAKAPKRADQYVAVLQLSLNQLYGREVVKPDGVYGKRTQKAVEDFQQLFGMPLNGDVFEQLQTVSRVLRGTGFVDGMPNPVDATAEKNGAT</sequence>
<dbReference type="InterPro" id="IPR055272">
    <property type="entry name" value="POPDC1-3_dom"/>
</dbReference>
<dbReference type="PANTHER" id="PTHR12101:SF17">
    <property type="entry name" value="BLOOD VESSEL EPICARDIAL SUBSTANCE"/>
    <property type="match status" value="1"/>
</dbReference>
<dbReference type="GO" id="GO:0005923">
    <property type="term" value="C:bicellular tight junction"/>
    <property type="evidence" value="ECO:0007669"/>
    <property type="project" value="UniProtKB-SubCell"/>
</dbReference>
<dbReference type="InterPro" id="IPR005491">
    <property type="entry name" value="ENT_dom"/>
</dbReference>
<keyword evidence="8" id="KW-1003">Cell membrane</keyword>
<dbReference type="PROSITE" id="PS50042">
    <property type="entry name" value="CNMP_BINDING_3"/>
    <property type="match status" value="1"/>
</dbReference>
<keyword evidence="10" id="KW-0130">Cell adhesion</keyword>
<evidence type="ECO:0000256" key="4">
    <source>
        <dbReference type="ARBA" id="ARBA00004435"/>
    </source>
</evidence>
<dbReference type="Gene3D" id="1.10.1240.40">
    <property type="entry name" value="ENT domain"/>
    <property type="match status" value="1"/>
</dbReference>
<evidence type="ECO:0008006" key="22">
    <source>
        <dbReference type="Google" id="ProtNLM"/>
    </source>
</evidence>
<comment type="caution">
    <text evidence="20">The sequence shown here is derived from an EMBL/GenBank/DDBJ whole genome shotgun (WGS) entry which is preliminary data.</text>
</comment>
<keyword evidence="9 17" id="KW-0812">Transmembrane</keyword>
<evidence type="ECO:0000313" key="21">
    <source>
        <dbReference type="Proteomes" id="UP001515480"/>
    </source>
</evidence>
<evidence type="ECO:0000256" key="8">
    <source>
        <dbReference type="ARBA" id="ARBA00022475"/>
    </source>
</evidence>
<feature type="domain" description="Cyclic nucleotide-binding" evidence="18">
    <location>
        <begin position="224"/>
        <end position="335"/>
    </location>
</feature>
<evidence type="ECO:0000256" key="5">
    <source>
        <dbReference type="ARBA" id="ARBA00007146"/>
    </source>
</evidence>
<organism evidence="20 21">
    <name type="scientific">Prymnesium parvum</name>
    <name type="common">Toxic golden alga</name>
    <dbReference type="NCBI Taxonomy" id="97485"/>
    <lineage>
        <taxon>Eukaryota</taxon>
        <taxon>Haptista</taxon>
        <taxon>Haptophyta</taxon>
        <taxon>Prymnesiophyceae</taxon>
        <taxon>Prymnesiales</taxon>
        <taxon>Prymnesiaceae</taxon>
        <taxon>Prymnesium</taxon>
    </lineage>
</organism>
<dbReference type="AlphaFoldDB" id="A0AB34JID9"/>
<feature type="domain" description="ENT" evidence="19">
    <location>
        <begin position="358"/>
        <end position="444"/>
    </location>
</feature>
<evidence type="ECO:0000256" key="9">
    <source>
        <dbReference type="ARBA" id="ARBA00022692"/>
    </source>
</evidence>
<evidence type="ECO:0000259" key="18">
    <source>
        <dbReference type="PROSITE" id="PS50042"/>
    </source>
</evidence>
<feature type="transmembrane region" description="Helical" evidence="17">
    <location>
        <begin position="154"/>
        <end position="173"/>
    </location>
</feature>
<keyword evidence="11" id="KW-0965">Cell junction</keyword>
<reference evidence="20 21" key="1">
    <citation type="journal article" date="2024" name="Science">
        <title>Giant polyketide synthase enzymes in the biosynthesis of giant marine polyether toxins.</title>
        <authorList>
            <person name="Fallon T.R."/>
            <person name="Shende V.V."/>
            <person name="Wierzbicki I.H."/>
            <person name="Pendleton A.L."/>
            <person name="Watervoot N.F."/>
            <person name="Auber R.P."/>
            <person name="Gonzalez D.J."/>
            <person name="Wisecaver J.H."/>
            <person name="Moore B.S."/>
        </authorList>
    </citation>
    <scope>NUCLEOTIDE SEQUENCE [LARGE SCALE GENOMIC DNA]</scope>
    <source>
        <strain evidence="20 21">12B1</strain>
    </source>
</reference>
<dbReference type="InterPro" id="IPR036142">
    <property type="entry name" value="ENT_dom-like_sf"/>
</dbReference>
<keyword evidence="12 17" id="KW-1133">Transmembrane helix</keyword>
<dbReference type="InterPro" id="IPR036366">
    <property type="entry name" value="PGBDSf"/>
</dbReference>
<name>A0AB34JID9_PRYPA</name>
<dbReference type="GO" id="GO:0016328">
    <property type="term" value="C:lateral plasma membrane"/>
    <property type="evidence" value="ECO:0007669"/>
    <property type="project" value="UniProtKB-SubCell"/>
</dbReference>
<dbReference type="GO" id="GO:0030552">
    <property type="term" value="F:cAMP binding"/>
    <property type="evidence" value="ECO:0007669"/>
    <property type="project" value="TreeGrafter"/>
</dbReference>
<gene>
    <name evidence="20" type="ORF">AB1Y20_022244</name>
</gene>
<dbReference type="Pfam" id="PF00027">
    <property type="entry name" value="cNMP_binding"/>
    <property type="match status" value="1"/>
</dbReference>
<dbReference type="InterPro" id="IPR014710">
    <property type="entry name" value="RmlC-like_jellyroll"/>
</dbReference>
<dbReference type="SUPFAM" id="SSF51206">
    <property type="entry name" value="cAMP-binding domain-like"/>
    <property type="match status" value="1"/>
</dbReference>
<evidence type="ECO:0000256" key="1">
    <source>
        <dbReference type="ARBA" id="ARBA00004123"/>
    </source>
</evidence>
<evidence type="ECO:0000256" key="3">
    <source>
        <dbReference type="ARBA" id="ARBA00004141"/>
    </source>
</evidence>
<dbReference type="InterPro" id="IPR036365">
    <property type="entry name" value="PGBD-like_sf"/>
</dbReference>
<keyword evidence="21" id="KW-1185">Reference proteome</keyword>
<protein>
    <recommendedName>
        <fullName evidence="22">Cyclic nucleotide-binding domain-containing protein</fullName>
    </recommendedName>
</protein>
<dbReference type="SUPFAM" id="SSF158639">
    <property type="entry name" value="ENT-like"/>
    <property type="match status" value="1"/>
</dbReference>
<keyword evidence="6" id="KW-0796">Tight junction</keyword>
<dbReference type="Gene3D" id="2.60.120.10">
    <property type="entry name" value="Jelly Rolls"/>
    <property type="match status" value="1"/>
</dbReference>
<feature type="transmembrane region" description="Helical" evidence="17">
    <location>
        <begin position="180"/>
        <end position="199"/>
    </location>
</feature>
<feature type="region of interest" description="Disordered" evidence="16">
    <location>
        <begin position="75"/>
        <end position="94"/>
    </location>
</feature>
<dbReference type="SMART" id="SM00100">
    <property type="entry name" value="cNMP"/>
    <property type="match status" value="1"/>
</dbReference>
<dbReference type="EMBL" id="JBGBPQ010000008">
    <property type="protein sequence ID" value="KAL1520675.1"/>
    <property type="molecule type" value="Genomic_DNA"/>
</dbReference>
<evidence type="ECO:0000256" key="11">
    <source>
        <dbReference type="ARBA" id="ARBA00022949"/>
    </source>
</evidence>
<dbReference type="Proteomes" id="UP001515480">
    <property type="component" value="Unassembled WGS sequence"/>
</dbReference>
<evidence type="ECO:0000256" key="10">
    <source>
        <dbReference type="ARBA" id="ARBA00022889"/>
    </source>
</evidence>
<evidence type="ECO:0000256" key="12">
    <source>
        <dbReference type="ARBA" id="ARBA00022989"/>
    </source>
</evidence>
<keyword evidence="14" id="KW-0325">Glycoprotein</keyword>
<evidence type="ECO:0000256" key="13">
    <source>
        <dbReference type="ARBA" id="ARBA00023136"/>
    </source>
</evidence>
<evidence type="ECO:0000313" key="20">
    <source>
        <dbReference type="EMBL" id="KAL1520675.1"/>
    </source>
</evidence>
<dbReference type="Pfam" id="PF01471">
    <property type="entry name" value="PG_binding_1"/>
    <property type="match status" value="2"/>
</dbReference>
<evidence type="ECO:0000256" key="6">
    <source>
        <dbReference type="ARBA" id="ARBA00022427"/>
    </source>
</evidence>
<evidence type="ECO:0000256" key="2">
    <source>
        <dbReference type="ARBA" id="ARBA00004124"/>
    </source>
</evidence>
<comment type="similarity">
    <text evidence="5">Belongs to the popeye family.</text>
</comment>
<dbReference type="SUPFAM" id="SSF47090">
    <property type="entry name" value="PGBD-like"/>
    <property type="match status" value="3"/>
</dbReference>
<dbReference type="InterPro" id="IPR006916">
    <property type="entry name" value="POPDC1-3"/>
</dbReference>
<comment type="subcellular location">
    <subcellularLocation>
        <location evidence="4">Cell junction</location>
        <location evidence="4">Tight junction</location>
    </subcellularLocation>
    <subcellularLocation>
        <location evidence="2">Lateral cell membrane</location>
    </subcellularLocation>
    <subcellularLocation>
        <location evidence="3">Membrane</location>
        <topology evidence="3">Multi-pass membrane protein</topology>
    </subcellularLocation>
    <subcellularLocation>
        <location evidence="1">Nucleus</location>
    </subcellularLocation>
</comment>
<accession>A0AB34JID9</accession>
<dbReference type="GO" id="GO:0005634">
    <property type="term" value="C:nucleus"/>
    <property type="evidence" value="ECO:0007669"/>
    <property type="project" value="UniProtKB-SubCell"/>
</dbReference>
<evidence type="ECO:0000259" key="19">
    <source>
        <dbReference type="PROSITE" id="PS51138"/>
    </source>
</evidence>
<keyword evidence="15" id="KW-0539">Nucleus</keyword>